<reference evidence="3 4" key="1">
    <citation type="submission" date="2016-03" db="EMBL/GenBank/DDBJ databases">
        <title>Draft genome sequence of the Vibrio tubiashii subs. europaeus.</title>
        <authorList>
            <person name="Spinard E."/>
            <person name="Dubert J."/>
            <person name="Nelson D.R."/>
            <person name="Barja J.L."/>
        </authorList>
    </citation>
    <scope>NUCLEOTIDE SEQUENCE [LARGE SCALE GENOMIC DNA]</scope>
    <source>
        <strain evidence="4">PP-638</strain>
        <strain evidence="3">PP2-638</strain>
    </source>
</reference>
<dbReference type="SUPFAM" id="SSF56112">
    <property type="entry name" value="Protein kinase-like (PK-like)"/>
    <property type="match status" value="1"/>
</dbReference>
<evidence type="ECO:0000313" key="5">
    <source>
        <dbReference type="Proteomes" id="UP001150001"/>
    </source>
</evidence>
<dbReference type="EMBL" id="JAPFIT010000016">
    <property type="protein sequence ID" value="MDC5740900.1"/>
    <property type="molecule type" value="Genomic_DNA"/>
</dbReference>
<evidence type="ECO:0000259" key="1">
    <source>
        <dbReference type="PROSITE" id="PS50011"/>
    </source>
</evidence>
<dbReference type="PROSITE" id="PS00108">
    <property type="entry name" value="PROTEIN_KINASE_ST"/>
    <property type="match status" value="1"/>
</dbReference>
<proteinExistence type="predicted"/>
<dbReference type="Pfam" id="PF00069">
    <property type="entry name" value="Pkinase"/>
    <property type="match status" value="1"/>
</dbReference>
<dbReference type="RefSeq" id="WP_069666228.1">
    <property type="nucleotide sequence ID" value="NZ_JAPFIM010000017.1"/>
</dbReference>
<dbReference type="AlphaFoldDB" id="A0A178JEB1"/>
<dbReference type="EMBL" id="LUAX01000001">
    <property type="protein sequence ID" value="OAN00281.1"/>
    <property type="molecule type" value="Genomic_DNA"/>
</dbReference>
<dbReference type="OrthoDB" id="9801841at2"/>
<dbReference type="Gene3D" id="1.10.510.10">
    <property type="entry name" value="Transferase(Phosphotransferase) domain 1"/>
    <property type="match status" value="1"/>
</dbReference>
<comment type="caution">
    <text evidence="3">The sequence shown here is derived from an EMBL/GenBank/DDBJ whole genome shotgun (WGS) entry which is preliminary data.</text>
</comment>
<reference evidence="2" key="2">
    <citation type="submission" date="2022-11" db="EMBL/GenBank/DDBJ databases">
        <title>Role of the vibriolysin VemA secreted by the emergent pathogen Vibrio europaeus in the colonization of Manila clam mucus.</title>
        <authorList>
            <person name="Martinez C."/>
            <person name="Rodriguez S."/>
            <person name="Vences A."/>
            <person name="Barja J.L."/>
            <person name="Toranzo A.E."/>
            <person name="Dubert J."/>
        </authorList>
    </citation>
    <scope>NUCLEOTIDE SEQUENCE</scope>
    <source>
        <strain evidence="2">3454</strain>
    </source>
</reference>
<evidence type="ECO:0000313" key="4">
    <source>
        <dbReference type="Proteomes" id="UP000094761"/>
    </source>
</evidence>
<dbReference type="PROSITE" id="PS50011">
    <property type="entry name" value="PROTEIN_KINASE_DOM"/>
    <property type="match status" value="1"/>
</dbReference>
<sequence length="247" mass="26869">MKDASSALHPSILSSMRALGVSYCSRIGHQVYLVNSAAHGKVALKFALSTLAKSQLHNEASFLANYASSYWPSFIDADSHHQASWLMYAFVEGQSLTDCTAQPNSTLISKLETGIKTIHETGFIHGDIKPANILTRPKGDPVFVDLGSVLPIGRPYSEQAYSSVTPSFASVNALKRHGLISTQDDYVSLAVTLQTIAEKHPYQGQSITEYVATKKLPELGALPAKYQILFNQQLRMAKRLAASKNTG</sequence>
<keyword evidence="5" id="KW-1185">Reference proteome</keyword>
<evidence type="ECO:0000313" key="3">
    <source>
        <dbReference type="EMBL" id="OAN00281.1"/>
    </source>
</evidence>
<protein>
    <submittedName>
        <fullName evidence="2">AarF/UbiB family protein</fullName>
    </submittedName>
</protein>
<gene>
    <name evidence="3" type="ORF">AZ468_03920</name>
    <name evidence="2" type="ORF">OPW20_12540</name>
</gene>
<organism evidence="3 4">
    <name type="scientific">Vibrio europaeus</name>
    <dbReference type="NCBI Taxonomy" id="300876"/>
    <lineage>
        <taxon>Bacteria</taxon>
        <taxon>Pseudomonadati</taxon>
        <taxon>Pseudomonadota</taxon>
        <taxon>Gammaproteobacteria</taxon>
        <taxon>Vibrionales</taxon>
        <taxon>Vibrionaceae</taxon>
        <taxon>Vibrio</taxon>
        <taxon>Vibrio oreintalis group</taxon>
    </lineage>
</organism>
<dbReference type="InterPro" id="IPR011009">
    <property type="entry name" value="Kinase-like_dom_sf"/>
</dbReference>
<dbReference type="GeneID" id="78074829"/>
<dbReference type="InterPro" id="IPR008271">
    <property type="entry name" value="Ser/Thr_kinase_AS"/>
</dbReference>
<dbReference type="InterPro" id="IPR000719">
    <property type="entry name" value="Prot_kinase_dom"/>
</dbReference>
<name>A0A178JEB1_9VIBR</name>
<dbReference type="SMART" id="SM00220">
    <property type="entry name" value="S_TKc"/>
    <property type="match status" value="1"/>
</dbReference>
<dbReference type="Proteomes" id="UP000094761">
    <property type="component" value="Unassembled WGS sequence"/>
</dbReference>
<feature type="domain" description="Protein kinase" evidence="1">
    <location>
        <begin position="1"/>
        <end position="247"/>
    </location>
</feature>
<accession>A0A178JEB1</accession>
<evidence type="ECO:0000313" key="2">
    <source>
        <dbReference type="EMBL" id="MDC5740900.1"/>
    </source>
</evidence>
<dbReference type="GO" id="GO:0004672">
    <property type="term" value="F:protein kinase activity"/>
    <property type="evidence" value="ECO:0007669"/>
    <property type="project" value="InterPro"/>
</dbReference>
<dbReference type="Proteomes" id="UP001150001">
    <property type="component" value="Unassembled WGS sequence"/>
</dbReference>
<dbReference type="GO" id="GO:0005524">
    <property type="term" value="F:ATP binding"/>
    <property type="evidence" value="ECO:0007669"/>
    <property type="project" value="InterPro"/>
</dbReference>